<evidence type="ECO:0000313" key="3">
    <source>
        <dbReference type="Proteomes" id="UP000255008"/>
    </source>
</evidence>
<feature type="domain" description="Shedu protein SduA C-terminal" evidence="1">
    <location>
        <begin position="234"/>
        <end position="398"/>
    </location>
</feature>
<evidence type="ECO:0000313" key="2">
    <source>
        <dbReference type="EMBL" id="SUD98699.1"/>
    </source>
</evidence>
<dbReference type="InterPro" id="IPR025359">
    <property type="entry name" value="SduA_C"/>
</dbReference>
<name>A0AAJ4ZNC6_9RALS</name>
<comment type="caution">
    <text evidence="2">The sequence shown here is derived from an EMBL/GenBank/DDBJ whole genome shotgun (WGS) entry which is preliminary data.</text>
</comment>
<sequence length="412" mass="47425">MIEFEAVGEHLHLLYLPRDDALWVYRKFKRGEPLVIKKTFHLTRHDLLSDDVDEVDLDGVGDFDSESRLVEFMEQSPLRFVVATADGEYFRFNADVLGVDVPVLLARDAEPTWKWFTAEQRTSIVGVMSELRPTRIVIGGPASDAIPLDEYVRLIERFPTGYELKRYVLARVAAVVREYTDASVDAEASLRTYVAKRARRKPRDLTTRFREEEEQKYFYLLERLKQMLRSEDAYTEAAWQAEILQIVRLLNPKYIAAFEGVSVKDSVRGGRREIDILLVDASGNVDVIEIKQPFGKSVVTASGYRDNHIPMRELSGSVMQIEKYIFHLNRWGTVGEAALTKRFAEKLPIGFKIQITNPCGIVILGRDNELSEAQRRDFDIVRRKYKSVVDIITYDDLVRRLECVLSQLRARA</sequence>
<accession>A0AAJ4ZNC6</accession>
<dbReference type="Pfam" id="PF14082">
    <property type="entry name" value="SduA_C"/>
    <property type="match status" value="1"/>
</dbReference>
<dbReference type="Proteomes" id="UP000255008">
    <property type="component" value="Unassembled WGS sequence"/>
</dbReference>
<evidence type="ECO:0000259" key="1">
    <source>
        <dbReference type="Pfam" id="PF14082"/>
    </source>
</evidence>
<proteinExistence type="predicted"/>
<reference evidence="2 3" key="1">
    <citation type="submission" date="2018-06" db="EMBL/GenBank/DDBJ databases">
        <authorList>
            <consortium name="Pathogen Informatics"/>
            <person name="Doyle S."/>
        </authorList>
    </citation>
    <scope>NUCLEOTIDE SEQUENCE [LARGE SCALE GENOMIC DNA]</scope>
    <source>
        <strain evidence="2 3">NCTC10894</strain>
    </source>
</reference>
<gene>
    <name evidence="2" type="ORF">NCTC10894_03092</name>
</gene>
<dbReference type="AlphaFoldDB" id="A0AAJ4ZNC6"/>
<organism evidence="2 3">
    <name type="scientific">Ralstonia mannitolilytica</name>
    <dbReference type="NCBI Taxonomy" id="105219"/>
    <lineage>
        <taxon>Bacteria</taxon>
        <taxon>Pseudomonadati</taxon>
        <taxon>Pseudomonadota</taxon>
        <taxon>Betaproteobacteria</taxon>
        <taxon>Burkholderiales</taxon>
        <taxon>Burkholderiaceae</taxon>
        <taxon>Ralstonia</taxon>
    </lineage>
</organism>
<dbReference type="RefSeq" id="WP_062737708.1">
    <property type="nucleotide sequence ID" value="NZ_BAAAEC010000010.1"/>
</dbReference>
<dbReference type="EMBL" id="UGVE01000001">
    <property type="protein sequence ID" value="SUD98699.1"/>
    <property type="molecule type" value="Genomic_DNA"/>
</dbReference>
<protein>
    <recommendedName>
        <fullName evidence="1">Shedu protein SduA C-terminal domain-containing protein</fullName>
    </recommendedName>
</protein>